<dbReference type="SUPFAM" id="SSF53850">
    <property type="entry name" value="Periplasmic binding protein-like II"/>
    <property type="match status" value="1"/>
</dbReference>
<feature type="signal peptide" evidence="1">
    <location>
        <begin position="1"/>
        <end position="27"/>
    </location>
</feature>
<keyword evidence="3" id="KW-1185">Reference proteome</keyword>
<dbReference type="Pfam" id="PF16868">
    <property type="entry name" value="NMT1_3"/>
    <property type="match status" value="1"/>
</dbReference>
<reference evidence="2" key="1">
    <citation type="submission" date="2021-11" db="EMBL/GenBank/DDBJ databases">
        <authorList>
            <person name="Rodrigo-Torres L."/>
            <person name="Arahal R. D."/>
            <person name="Lucena T."/>
        </authorList>
    </citation>
    <scope>NUCLEOTIDE SEQUENCE</scope>
    <source>
        <strain evidence="2">CECT 7928</strain>
    </source>
</reference>
<protein>
    <submittedName>
        <fullName evidence="2">Uncharacterized protein</fullName>
    </submittedName>
</protein>
<dbReference type="NCBIfam" id="TIGR02122">
    <property type="entry name" value="TRAP_TAXI"/>
    <property type="match status" value="1"/>
</dbReference>
<dbReference type="Gene3D" id="3.40.190.10">
    <property type="entry name" value="Periplasmic binding protein-like II"/>
    <property type="match status" value="2"/>
</dbReference>
<accession>A0ABN8E074</accession>
<organism evidence="2 3">
    <name type="scientific">Vibrio marisflavi CECT 7928</name>
    <dbReference type="NCBI Taxonomy" id="634439"/>
    <lineage>
        <taxon>Bacteria</taxon>
        <taxon>Pseudomonadati</taxon>
        <taxon>Pseudomonadota</taxon>
        <taxon>Gammaproteobacteria</taxon>
        <taxon>Vibrionales</taxon>
        <taxon>Vibrionaceae</taxon>
        <taxon>Vibrio</taxon>
    </lineage>
</organism>
<gene>
    <name evidence="2" type="ORF">VMF7928_01212</name>
</gene>
<dbReference type="InterPro" id="IPR011852">
    <property type="entry name" value="TRAP_TAXI"/>
</dbReference>
<dbReference type="EMBL" id="CAKLDM010000001">
    <property type="protein sequence ID" value="CAH0537639.1"/>
    <property type="molecule type" value="Genomic_DNA"/>
</dbReference>
<feature type="chain" id="PRO_5046294862" evidence="1">
    <location>
        <begin position="28"/>
        <end position="322"/>
    </location>
</feature>
<evidence type="ECO:0000256" key="1">
    <source>
        <dbReference type="SAM" id="SignalP"/>
    </source>
</evidence>
<proteinExistence type="predicted"/>
<dbReference type="PANTHER" id="PTHR42941:SF1">
    <property type="entry name" value="SLL1037 PROTEIN"/>
    <property type="match status" value="1"/>
</dbReference>
<name>A0ABN8E074_9VIBR</name>
<comment type="caution">
    <text evidence="2">The sequence shown here is derived from an EMBL/GenBank/DDBJ whole genome shotgun (WGS) entry which is preliminary data.</text>
</comment>
<dbReference type="Proteomes" id="UP000838748">
    <property type="component" value="Unassembled WGS sequence"/>
</dbReference>
<evidence type="ECO:0000313" key="3">
    <source>
        <dbReference type="Proteomes" id="UP000838748"/>
    </source>
</evidence>
<keyword evidence="1" id="KW-0732">Signal</keyword>
<dbReference type="PANTHER" id="PTHR42941">
    <property type="entry name" value="SLL1037 PROTEIN"/>
    <property type="match status" value="1"/>
</dbReference>
<evidence type="ECO:0000313" key="2">
    <source>
        <dbReference type="EMBL" id="CAH0537639.1"/>
    </source>
</evidence>
<sequence length="322" mass="34740">MMSRLVQKGMVSLCLAVTLLFSHLSLADSYTIGTGSQSGTYYPLGGMLATVWSDNIPDFDMRAEVTAASVENVIKVALHKQLVGIAMENVVLQAHEGHKPFPKPMDVSVLFALYPNVVQFIVPADSDITSIKQLKGKKVSLGAAGSGTRVSSINILKALGISESDVDGQALNYSATTSALANGQIDAGVIVGSLKVGAITELALTRDIRILSFTPEELAEISAAYPYYERIDAPTGIYKNVKAFSAPAVWNVLVVNKDMDDEMAYELTKVAFENINKIRANIGLAEISDSEEIHQLTAFPLHPGTKKFVDEYTKSHPNTQTM</sequence>